<name>A0A0D0A993_9AGAM</name>
<dbReference type="AlphaFoldDB" id="A0A0D0A993"/>
<protein>
    <submittedName>
        <fullName evidence="1">Uncharacterized protein</fullName>
    </submittedName>
</protein>
<dbReference type="InParanoid" id="A0A0D0A993"/>
<evidence type="ECO:0000313" key="2">
    <source>
        <dbReference type="Proteomes" id="UP000054485"/>
    </source>
</evidence>
<dbReference type="HOGENOM" id="CLU_2575438_0_0_1"/>
<evidence type="ECO:0000313" key="1">
    <source>
        <dbReference type="EMBL" id="KIK46765.1"/>
    </source>
</evidence>
<reference evidence="1 2" key="1">
    <citation type="submission" date="2014-04" db="EMBL/GenBank/DDBJ databases">
        <authorList>
            <consortium name="DOE Joint Genome Institute"/>
            <person name="Kuo A."/>
            <person name="Ruytinx J."/>
            <person name="Rineau F."/>
            <person name="Colpaert J."/>
            <person name="Kohler A."/>
            <person name="Nagy L.G."/>
            <person name="Floudas D."/>
            <person name="Copeland A."/>
            <person name="Barry K.W."/>
            <person name="Cichocki N."/>
            <person name="Veneault-Fourrey C."/>
            <person name="LaButti K."/>
            <person name="Lindquist E.A."/>
            <person name="Lipzen A."/>
            <person name="Lundell T."/>
            <person name="Morin E."/>
            <person name="Murat C."/>
            <person name="Sun H."/>
            <person name="Tunlid A."/>
            <person name="Henrissat B."/>
            <person name="Grigoriev I.V."/>
            <person name="Hibbett D.S."/>
            <person name="Martin F."/>
            <person name="Nordberg H.P."/>
            <person name="Cantor M.N."/>
            <person name="Hua S.X."/>
        </authorList>
    </citation>
    <scope>NUCLEOTIDE SEQUENCE [LARGE SCALE GENOMIC DNA]</scope>
    <source>
        <strain evidence="1 2">UH-Slu-Lm8-n1</strain>
    </source>
</reference>
<keyword evidence="2" id="KW-1185">Reference proteome</keyword>
<reference evidence="2" key="2">
    <citation type="submission" date="2015-01" db="EMBL/GenBank/DDBJ databases">
        <title>Evolutionary Origins and Diversification of the Mycorrhizal Mutualists.</title>
        <authorList>
            <consortium name="DOE Joint Genome Institute"/>
            <consortium name="Mycorrhizal Genomics Consortium"/>
            <person name="Kohler A."/>
            <person name="Kuo A."/>
            <person name="Nagy L.G."/>
            <person name="Floudas D."/>
            <person name="Copeland A."/>
            <person name="Barry K.W."/>
            <person name="Cichocki N."/>
            <person name="Veneault-Fourrey C."/>
            <person name="LaButti K."/>
            <person name="Lindquist E.A."/>
            <person name="Lipzen A."/>
            <person name="Lundell T."/>
            <person name="Morin E."/>
            <person name="Murat C."/>
            <person name="Riley R."/>
            <person name="Ohm R."/>
            <person name="Sun H."/>
            <person name="Tunlid A."/>
            <person name="Henrissat B."/>
            <person name="Grigoriev I.V."/>
            <person name="Hibbett D.S."/>
            <person name="Martin F."/>
        </authorList>
    </citation>
    <scope>NUCLEOTIDE SEQUENCE [LARGE SCALE GENOMIC DNA]</scope>
    <source>
        <strain evidence="2">UH-Slu-Lm8-n1</strain>
    </source>
</reference>
<dbReference type="EMBL" id="KN835155">
    <property type="protein sequence ID" value="KIK46765.1"/>
    <property type="molecule type" value="Genomic_DNA"/>
</dbReference>
<sequence>MMQLLYNTLKPPEHSSGASNVHFKHNAASVRFPHQSRAIAGTQTTILYLLRHPITISQPAPVIHPTVASMRLLHNCQCLNQ</sequence>
<gene>
    <name evidence="1" type="ORF">CY34DRAFT_369326</name>
</gene>
<organism evidence="1 2">
    <name type="scientific">Suillus luteus UH-Slu-Lm8-n1</name>
    <dbReference type="NCBI Taxonomy" id="930992"/>
    <lineage>
        <taxon>Eukaryota</taxon>
        <taxon>Fungi</taxon>
        <taxon>Dikarya</taxon>
        <taxon>Basidiomycota</taxon>
        <taxon>Agaricomycotina</taxon>
        <taxon>Agaricomycetes</taxon>
        <taxon>Agaricomycetidae</taxon>
        <taxon>Boletales</taxon>
        <taxon>Suillineae</taxon>
        <taxon>Suillaceae</taxon>
        <taxon>Suillus</taxon>
    </lineage>
</organism>
<proteinExistence type="predicted"/>
<dbReference type="Proteomes" id="UP000054485">
    <property type="component" value="Unassembled WGS sequence"/>
</dbReference>
<accession>A0A0D0A993</accession>